<dbReference type="Pfam" id="PF05368">
    <property type="entry name" value="NmrA"/>
    <property type="match status" value="1"/>
</dbReference>
<dbReference type="InterPro" id="IPR008030">
    <property type="entry name" value="NmrA-like"/>
</dbReference>
<evidence type="ECO:0000259" key="1">
    <source>
        <dbReference type="Pfam" id="PF05368"/>
    </source>
</evidence>
<evidence type="ECO:0000313" key="2">
    <source>
        <dbReference type="EMBL" id="RYJ37496.1"/>
    </source>
</evidence>
<dbReference type="InterPro" id="IPR036291">
    <property type="entry name" value="NAD(P)-bd_dom_sf"/>
</dbReference>
<comment type="caution">
    <text evidence="2">The sequence shown here is derived from an EMBL/GenBank/DDBJ whole genome shotgun (WGS) entry which is preliminary data.</text>
</comment>
<dbReference type="InterPro" id="IPR051207">
    <property type="entry name" value="ComplexI_NDUFA9_subunit"/>
</dbReference>
<dbReference type="Gene3D" id="3.40.50.720">
    <property type="entry name" value="NAD(P)-binding Rossmann-like Domain"/>
    <property type="match status" value="1"/>
</dbReference>
<accession>A0A444VW08</accession>
<reference evidence="2 3" key="1">
    <citation type="submission" date="2014-12" db="EMBL/GenBank/DDBJ databases">
        <title>Genome sequence of Flavobacterium anhuiense RCM74.</title>
        <authorList>
            <person name="Kim J.F."/>
            <person name="Song J.Y."/>
            <person name="Kwak M.-J."/>
            <person name="Lee S.-W."/>
        </authorList>
    </citation>
    <scope>NUCLEOTIDE SEQUENCE [LARGE SCALE GENOMIC DNA]</scope>
    <source>
        <strain evidence="2 3">RCM74</strain>
    </source>
</reference>
<dbReference type="PANTHER" id="PTHR12126">
    <property type="entry name" value="NADH-UBIQUINONE OXIDOREDUCTASE 39 KDA SUBUNIT-RELATED"/>
    <property type="match status" value="1"/>
</dbReference>
<feature type="domain" description="NmrA-like" evidence="1">
    <location>
        <begin position="2"/>
        <end position="186"/>
    </location>
</feature>
<sequence>MNKILVTGGNGHLGKYVVRALIEKGFQTAVLTTQANCEVRNDVQFFTGDLAQNLGLKEAAKGVEVIIHCASNPKNSQQTDINGTKNLLDAADKNTIKHFIYISIVGIHKSDYPYYQAKLEVENAIAKSSIPFTILRTTQFHDFVFNIIKGLDQNAESNSITIPSKMRFQSVAVHEVAELLASLALESPKGLMEDFGGPEVLHFEEMAKTYFQVIQNTKKLKLKEPEDIRHKLFTTGINLCPDNNLGKQTWYEYVIKR</sequence>
<dbReference type="EMBL" id="JUIV01000015">
    <property type="protein sequence ID" value="RYJ37496.1"/>
    <property type="molecule type" value="Genomic_DNA"/>
</dbReference>
<dbReference type="GO" id="GO:0044877">
    <property type="term" value="F:protein-containing complex binding"/>
    <property type="evidence" value="ECO:0007669"/>
    <property type="project" value="TreeGrafter"/>
</dbReference>
<evidence type="ECO:0000313" key="3">
    <source>
        <dbReference type="Proteomes" id="UP000290433"/>
    </source>
</evidence>
<dbReference type="PANTHER" id="PTHR12126:SF11">
    <property type="entry name" value="NADH DEHYDROGENASE [UBIQUINONE] 1 ALPHA SUBCOMPLEX SUBUNIT 9, MITOCHONDRIAL"/>
    <property type="match status" value="1"/>
</dbReference>
<dbReference type="AlphaFoldDB" id="A0A444VW08"/>
<dbReference type="RefSeq" id="WP_165352472.1">
    <property type="nucleotide sequence ID" value="NZ_JUIV01000015.1"/>
</dbReference>
<protein>
    <submittedName>
        <fullName evidence="2">NAD-dependent epimerase/dehydratase</fullName>
    </submittedName>
</protein>
<dbReference type="SUPFAM" id="SSF51735">
    <property type="entry name" value="NAD(P)-binding Rossmann-fold domains"/>
    <property type="match status" value="1"/>
</dbReference>
<dbReference type="Proteomes" id="UP000290433">
    <property type="component" value="Unassembled WGS sequence"/>
</dbReference>
<proteinExistence type="predicted"/>
<gene>
    <name evidence="2" type="ORF">NU08_3488</name>
</gene>
<name>A0A444VW08_9FLAO</name>
<organism evidence="2 3">
    <name type="scientific">Flavobacterium anhuiense</name>
    <dbReference type="NCBI Taxonomy" id="459526"/>
    <lineage>
        <taxon>Bacteria</taxon>
        <taxon>Pseudomonadati</taxon>
        <taxon>Bacteroidota</taxon>
        <taxon>Flavobacteriia</taxon>
        <taxon>Flavobacteriales</taxon>
        <taxon>Flavobacteriaceae</taxon>
        <taxon>Flavobacterium</taxon>
    </lineage>
</organism>